<evidence type="ECO:0000313" key="3">
    <source>
        <dbReference type="EMBL" id="CAL5997775.1"/>
    </source>
</evidence>
<gene>
    <name evidence="3" type="ORF">HINF_LOCUS15410</name>
</gene>
<accession>A0ABP1HMF3</accession>
<dbReference type="SUPFAM" id="SSF56672">
    <property type="entry name" value="DNA/RNA polymerases"/>
    <property type="match status" value="1"/>
</dbReference>
<protein>
    <submittedName>
        <fullName evidence="3">Reverse_transcriptase (RNA-dependent DNA polymerase)</fullName>
    </submittedName>
</protein>
<dbReference type="PANTHER" id="PTHR19446">
    <property type="entry name" value="REVERSE TRANSCRIPTASES"/>
    <property type="match status" value="1"/>
</dbReference>
<comment type="caution">
    <text evidence="3">The sequence shown here is derived from an EMBL/GenBank/DDBJ whole genome shotgun (WGS) entry which is preliminary data.</text>
</comment>
<keyword evidence="4" id="KW-1185">Reference proteome</keyword>
<dbReference type="PROSITE" id="PS50878">
    <property type="entry name" value="RT_POL"/>
    <property type="match status" value="1"/>
</dbReference>
<sequence>MEQHAQSNPTLTAAPPANVQLPDYDCYTLSRFCSNTDKLALDKAYNQLHDDFIRSKIETPSHIDRFIGQFKLKESKPNKHTVFLEEDEQIKIRKLRSAVSRDFALQATGKAFQRLEDHYDNVPRVLITEQEALEEFKRKHPDSKNLQSPPLPAGIVMQGQMEPITEDEIKTIILRIKKAKSPGEDGITGQHLKYLVYQHEPFLKILEFFFNQLLNNPRHLQDCKKLFRFRVLLIPKKTGGFRPVSCESMILAVFSSCLKTRLMQQIKIHDHQFCFKSGGITHALARVESFKAQGKTLTLADCTNAYQAIDHNAIMHALQLQGVNSLFVEYYRAYLNTRSCKYADTLTTGVQAGNSVSSLAFSICLNYVITAMEAKGYQLTVFADDIQISHDPNIDKDVVLMELSELLQPLGLELALEKCSSTQNGGEITFLGQTFSQTSTSSLAERLTDKIDKCLKVLEASPITNHQKFLLLRSVVLPKVNYAPLVDFAPKSPQDGFGNQYGLIDQMVFKYASDLFAVKDLSETEQADFFTNSASKGGLEMVVPSLYYDFMQAQQKAVLAGGVGIFKALRKEYLNTLQDHPGVPAIGYAINNFTYLTDNELFDLIKHRFQVLNKELDSDSKCLLCGKKMTAQHEIRCNRNAGIRTVRHDYMVNRILTKIDHHRHPRPVDKAHGNLPSSDKLEKPDIEFQYKNATYVLDVTFAVEANICNAFKGKILKYGGTYGDNRVIPLVLRQNGTVYEKSMNMLTTFLPEITDSFLSKHCCLAVARANEEAKLHYTSLITNALHEGTIATKQGQRDRQATGRRAPRAPPGLEGVGDCKQLFRFRAILLPKKSGGLRPVSCESMILAVFSSCLKTRLMQQVDIHEHQFCFKSGGITHALARVEQFKVQGKTLTLADCTNAYQAIDHNAIMHALQLQGVNSLFVEYYRAYLNTRSCKYADTLTTGVQAGNSVSSLAFSIYLNYVITAMEAKVTNSPYSQTTFRQASTRTWFSWNSLSFSNRQVSNWRLRSAHLPRMVVKSPFWVKPFRKHQSPHSLSG</sequence>
<reference evidence="3 4" key="1">
    <citation type="submission" date="2024-07" db="EMBL/GenBank/DDBJ databases">
        <authorList>
            <person name="Akdeniz Z."/>
        </authorList>
    </citation>
    <scope>NUCLEOTIDE SEQUENCE [LARGE SCALE GENOMIC DNA]</scope>
</reference>
<name>A0ABP1HMF3_9EUKA</name>
<organism evidence="3 4">
    <name type="scientific">Hexamita inflata</name>
    <dbReference type="NCBI Taxonomy" id="28002"/>
    <lineage>
        <taxon>Eukaryota</taxon>
        <taxon>Metamonada</taxon>
        <taxon>Diplomonadida</taxon>
        <taxon>Hexamitidae</taxon>
        <taxon>Hexamitinae</taxon>
        <taxon>Hexamita</taxon>
    </lineage>
</organism>
<feature type="domain" description="Reverse transcriptase" evidence="2">
    <location>
        <begin position="215"/>
        <end position="435"/>
    </location>
</feature>
<dbReference type="Pfam" id="PF00078">
    <property type="entry name" value="RVT_1"/>
    <property type="match status" value="2"/>
</dbReference>
<dbReference type="InterPro" id="IPR043502">
    <property type="entry name" value="DNA/RNA_pol_sf"/>
</dbReference>
<dbReference type="Proteomes" id="UP001642409">
    <property type="component" value="Unassembled WGS sequence"/>
</dbReference>
<proteinExistence type="predicted"/>
<dbReference type="InterPro" id="IPR000477">
    <property type="entry name" value="RT_dom"/>
</dbReference>
<evidence type="ECO:0000313" key="4">
    <source>
        <dbReference type="Proteomes" id="UP001642409"/>
    </source>
</evidence>
<feature type="region of interest" description="Disordered" evidence="1">
    <location>
        <begin position="792"/>
        <end position="812"/>
    </location>
</feature>
<dbReference type="EMBL" id="CAXDID020000037">
    <property type="protein sequence ID" value="CAL5997775.1"/>
    <property type="molecule type" value="Genomic_DNA"/>
</dbReference>
<evidence type="ECO:0000256" key="1">
    <source>
        <dbReference type="SAM" id="MobiDB-lite"/>
    </source>
</evidence>
<evidence type="ECO:0000259" key="2">
    <source>
        <dbReference type="PROSITE" id="PS50878"/>
    </source>
</evidence>